<sequence>MEDQRLKARERWPEAFEGLSALQTHALEQALVSSWHEGVEPTTDLVRDIAARARSEISFDEFKHRVLRRAGVQ</sequence>
<dbReference type="STRING" id="156980.SAMN04489745_1309"/>
<proteinExistence type="predicted"/>
<dbReference type="AlphaFoldDB" id="A0A1H4MD74"/>
<gene>
    <name evidence="2" type="ORF">SAMN04489745_1309</name>
</gene>
<dbReference type="InterPro" id="IPR041535">
    <property type="entry name" value="VbhA"/>
</dbReference>
<evidence type="ECO:0000313" key="3">
    <source>
        <dbReference type="Proteomes" id="UP000182652"/>
    </source>
</evidence>
<reference evidence="2 3" key="1">
    <citation type="submission" date="2016-10" db="EMBL/GenBank/DDBJ databases">
        <authorList>
            <person name="de Groot N.N."/>
        </authorList>
    </citation>
    <scope>NUCLEOTIDE SEQUENCE [LARGE SCALE GENOMIC DNA]</scope>
    <source>
        <strain evidence="2 3">DSM 10495</strain>
    </source>
</reference>
<evidence type="ECO:0000313" key="2">
    <source>
        <dbReference type="EMBL" id="SEB80969.1"/>
    </source>
</evidence>
<dbReference type="Pfam" id="PF18495">
    <property type="entry name" value="VbhA"/>
    <property type="match status" value="1"/>
</dbReference>
<name>A0A1H4MD74_9MICC</name>
<keyword evidence="3" id="KW-1185">Reference proteome</keyword>
<dbReference type="Gene3D" id="1.10.8.1050">
    <property type="entry name" value="Antitoxin VbhA-like"/>
    <property type="match status" value="1"/>
</dbReference>
<feature type="domain" description="Antitoxin VbhA" evidence="1">
    <location>
        <begin position="23"/>
        <end position="69"/>
    </location>
</feature>
<dbReference type="RefSeq" id="WP_066211349.1">
    <property type="nucleotide sequence ID" value="NZ_FNSN01000003.1"/>
</dbReference>
<dbReference type="Proteomes" id="UP000182652">
    <property type="component" value="Unassembled WGS sequence"/>
</dbReference>
<protein>
    <recommendedName>
        <fullName evidence="1">Antitoxin VbhA domain-containing protein</fullName>
    </recommendedName>
</protein>
<dbReference type="InterPro" id="IPR033788">
    <property type="entry name" value="VbhA-like"/>
</dbReference>
<dbReference type="OrthoDB" id="4578598at2"/>
<dbReference type="CDD" id="cd11586">
    <property type="entry name" value="VbhA_like"/>
    <property type="match status" value="1"/>
</dbReference>
<dbReference type="InterPro" id="IPR043038">
    <property type="entry name" value="VbhA_sf"/>
</dbReference>
<evidence type="ECO:0000259" key="1">
    <source>
        <dbReference type="Pfam" id="PF18495"/>
    </source>
</evidence>
<accession>A0A1H4MD74</accession>
<dbReference type="EMBL" id="FNSN01000003">
    <property type="protein sequence ID" value="SEB80969.1"/>
    <property type="molecule type" value="Genomic_DNA"/>
</dbReference>
<organism evidence="2 3">
    <name type="scientific">Arthrobacter woluwensis</name>
    <dbReference type="NCBI Taxonomy" id="156980"/>
    <lineage>
        <taxon>Bacteria</taxon>
        <taxon>Bacillati</taxon>
        <taxon>Actinomycetota</taxon>
        <taxon>Actinomycetes</taxon>
        <taxon>Micrococcales</taxon>
        <taxon>Micrococcaceae</taxon>
        <taxon>Arthrobacter</taxon>
    </lineage>
</organism>